<dbReference type="PANTHER" id="PTHR45908">
    <property type="entry name" value="PROTEIN CBG11750-RELATED"/>
    <property type="match status" value="1"/>
</dbReference>
<protein>
    <submittedName>
        <fullName evidence="4">Lipase_3 domain-containing protein</fullName>
    </submittedName>
</protein>
<evidence type="ECO:0000259" key="1">
    <source>
        <dbReference type="Pfam" id="PF01764"/>
    </source>
</evidence>
<dbReference type="EMBL" id="UYRT01083627">
    <property type="protein sequence ID" value="VDN27703.1"/>
    <property type="molecule type" value="Genomic_DNA"/>
</dbReference>
<dbReference type="Pfam" id="PF01764">
    <property type="entry name" value="Lipase_3"/>
    <property type="match status" value="1"/>
</dbReference>
<dbReference type="Proteomes" id="UP000271098">
    <property type="component" value="Unassembled WGS sequence"/>
</dbReference>
<evidence type="ECO:0000313" key="4">
    <source>
        <dbReference type="WBParaSite" id="GPUH_0001636601-mRNA-1"/>
    </source>
</evidence>
<name>A0A183E5V3_9BILA</name>
<accession>A0A183E5V3</accession>
<dbReference type="InterPro" id="IPR002921">
    <property type="entry name" value="Fungal_lipase-type"/>
</dbReference>
<dbReference type="PANTHER" id="PTHR45908:SF5">
    <property type="entry name" value="FUNGAL LIPASE-LIKE DOMAIN-CONTAINING PROTEIN"/>
    <property type="match status" value="1"/>
</dbReference>
<sequence>MCDAINNYCSSFTIASKPLKQLIFVFRGTKSGAQLLFEAVQSIRGVKKYGTSGMVNRYFSHALKTIWPGVEIVLKNPDFKTYTATFTGHSLGGALAALAALRTVDEHLRPSDKVKLITFGQPRIADYSLARHYDVAVPYSFRVVNELDIVAHLPSCQKNESYPGKSKPCLAKSGSPYHHGTEVWYPSGMRKGANYRECLGPPEDEDFQCSDQFT</sequence>
<reference evidence="4" key="1">
    <citation type="submission" date="2016-06" db="UniProtKB">
        <authorList>
            <consortium name="WormBaseParasite"/>
        </authorList>
    </citation>
    <scope>IDENTIFICATION</scope>
</reference>
<keyword evidence="3" id="KW-1185">Reference proteome</keyword>
<dbReference type="SUPFAM" id="SSF53474">
    <property type="entry name" value="alpha/beta-Hydrolases"/>
    <property type="match status" value="1"/>
</dbReference>
<dbReference type="OrthoDB" id="438440at2759"/>
<reference evidence="2 3" key="2">
    <citation type="submission" date="2018-11" db="EMBL/GenBank/DDBJ databases">
        <authorList>
            <consortium name="Pathogen Informatics"/>
        </authorList>
    </citation>
    <scope>NUCLEOTIDE SEQUENCE [LARGE SCALE GENOMIC DNA]</scope>
</reference>
<feature type="domain" description="Fungal lipase-type" evidence="1">
    <location>
        <begin position="24"/>
        <end position="157"/>
    </location>
</feature>
<dbReference type="AlphaFoldDB" id="A0A183E5V3"/>
<dbReference type="Gene3D" id="3.40.50.1820">
    <property type="entry name" value="alpha/beta hydrolase"/>
    <property type="match status" value="1"/>
</dbReference>
<evidence type="ECO:0000313" key="3">
    <source>
        <dbReference type="Proteomes" id="UP000271098"/>
    </source>
</evidence>
<dbReference type="CDD" id="cd00519">
    <property type="entry name" value="Lipase_3"/>
    <property type="match status" value="1"/>
</dbReference>
<proteinExistence type="predicted"/>
<gene>
    <name evidence="2" type="ORF">GPUH_LOCUS16345</name>
</gene>
<dbReference type="InterPro" id="IPR029058">
    <property type="entry name" value="AB_hydrolase_fold"/>
</dbReference>
<evidence type="ECO:0000313" key="2">
    <source>
        <dbReference type="EMBL" id="VDN27703.1"/>
    </source>
</evidence>
<organism evidence="4">
    <name type="scientific">Gongylonema pulchrum</name>
    <dbReference type="NCBI Taxonomy" id="637853"/>
    <lineage>
        <taxon>Eukaryota</taxon>
        <taxon>Metazoa</taxon>
        <taxon>Ecdysozoa</taxon>
        <taxon>Nematoda</taxon>
        <taxon>Chromadorea</taxon>
        <taxon>Rhabditida</taxon>
        <taxon>Spirurina</taxon>
        <taxon>Spiruromorpha</taxon>
        <taxon>Spiruroidea</taxon>
        <taxon>Gongylonematidae</taxon>
        <taxon>Gongylonema</taxon>
    </lineage>
</organism>
<dbReference type="GO" id="GO:0006629">
    <property type="term" value="P:lipid metabolic process"/>
    <property type="evidence" value="ECO:0007669"/>
    <property type="project" value="InterPro"/>
</dbReference>
<dbReference type="WBParaSite" id="GPUH_0001636601-mRNA-1">
    <property type="protein sequence ID" value="GPUH_0001636601-mRNA-1"/>
    <property type="gene ID" value="GPUH_0001636601"/>
</dbReference>